<evidence type="ECO:0008006" key="4">
    <source>
        <dbReference type="Google" id="ProtNLM"/>
    </source>
</evidence>
<name>A0A8J4UZZ0_9MYCE</name>
<dbReference type="OrthoDB" id="2329734at2759"/>
<dbReference type="GO" id="GO:0007034">
    <property type="term" value="P:vacuolar transport"/>
    <property type="evidence" value="ECO:0007669"/>
    <property type="project" value="InterPro"/>
</dbReference>
<dbReference type="PANTHER" id="PTHR10476">
    <property type="entry name" value="CHARGED MULTIVESICULAR BODY PROTEIN"/>
    <property type="match status" value="1"/>
</dbReference>
<keyword evidence="3" id="KW-1185">Reference proteome</keyword>
<dbReference type="Gene3D" id="6.10.140.1230">
    <property type="match status" value="1"/>
</dbReference>
<evidence type="ECO:0000313" key="2">
    <source>
        <dbReference type="EMBL" id="KAF2073708.1"/>
    </source>
</evidence>
<dbReference type="Proteomes" id="UP000695562">
    <property type="component" value="Unassembled WGS sequence"/>
</dbReference>
<gene>
    <name evidence="2" type="ORF">CYY_004996</name>
</gene>
<proteinExistence type="predicted"/>
<protein>
    <recommendedName>
        <fullName evidence="4">SNF7 family protein</fullName>
    </recommendedName>
</protein>
<dbReference type="InterPro" id="IPR005024">
    <property type="entry name" value="Snf7_fam"/>
</dbReference>
<feature type="region of interest" description="Disordered" evidence="1">
    <location>
        <begin position="169"/>
        <end position="193"/>
    </location>
</feature>
<accession>A0A8J4UZZ0</accession>
<evidence type="ECO:0000256" key="1">
    <source>
        <dbReference type="SAM" id="MobiDB-lite"/>
    </source>
</evidence>
<reference evidence="2" key="1">
    <citation type="submission" date="2020-01" db="EMBL/GenBank/DDBJ databases">
        <title>Development of genomics and gene disruption for Polysphondylium violaceum indicates a role for the polyketide synthase stlB in stalk morphogenesis.</title>
        <authorList>
            <person name="Narita B."/>
            <person name="Kawabe Y."/>
            <person name="Kin K."/>
            <person name="Saito T."/>
            <person name="Gibbs R."/>
            <person name="Kuspa A."/>
            <person name="Muzny D."/>
            <person name="Queller D."/>
            <person name="Richards S."/>
            <person name="Strassman J."/>
            <person name="Sucgang R."/>
            <person name="Worley K."/>
            <person name="Schaap P."/>
        </authorList>
    </citation>
    <scope>NUCLEOTIDE SEQUENCE</scope>
    <source>
        <strain evidence="2">QSvi11</strain>
    </source>
</reference>
<comment type="caution">
    <text evidence="2">The sequence shown here is derived from an EMBL/GenBank/DDBJ whole genome shotgun (WGS) entry which is preliminary data.</text>
</comment>
<organism evidence="2 3">
    <name type="scientific">Polysphondylium violaceum</name>
    <dbReference type="NCBI Taxonomy" id="133409"/>
    <lineage>
        <taxon>Eukaryota</taxon>
        <taxon>Amoebozoa</taxon>
        <taxon>Evosea</taxon>
        <taxon>Eumycetozoa</taxon>
        <taxon>Dictyostelia</taxon>
        <taxon>Dictyosteliales</taxon>
        <taxon>Dictyosteliaceae</taxon>
        <taxon>Polysphondylium</taxon>
    </lineage>
</organism>
<dbReference type="Pfam" id="PF03357">
    <property type="entry name" value="Snf7"/>
    <property type="match status" value="1"/>
</dbReference>
<sequence>MFGFLKKPSPEEMVKKWKRELRKEDRGLDTQLRAIDLQEKKTIRMIKERVKAGDKTSAKTLAKEIVNSRRAKERIYVAKATMNSVSMQLQSNLAMAKVAGNLAKSTDIMKMMNDLVKLPELNKVMMAMGSEMTKAGIMEEMISDVFDRDEDLEEEAEIEVEKIMDEILTSGPRVSSNPLETPAEPVKVNEKEDEELYSRLNALKTG</sequence>
<dbReference type="AlphaFoldDB" id="A0A8J4UZZ0"/>
<evidence type="ECO:0000313" key="3">
    <source>
        <dbReference type="Proteomes" id="UP000695562"/>
    </source>
</evidence>
<dbReference type="EMBL" id="AJWJ01000188">
    <property type="protein sequence ID" value="KAF2073708.1"/>
    <property type="molecule type" value="Genomic_DNA"/>
</dbReference>